<dbReference type="Proteomes" id="UP000481861">
    <property type="component" value="Unassembled WGS sequence"/>
</dbReference>
<dbReference type="Pfam" id="PF20174">
    <property type="entry name" value="DUF6540"/>
    <property type="match status" value="1"/>
</dbReference>
<sequence>MPHPLQLLIYPGGFLNTSPGRVPAHWALFIASPTNPRIAKTFDAVGTPFTGYGLRFRRNYSLDDETRRFSVVWVVDVEEGLVEDMRVYGEGEGENGRKGVTEDVEPRDRLEREAKRVDAPGVSKRPLDPFGGRNCQSWVLEYVGWLAERKLVDGSALEALEKADRI</sequence>
<keyword evidence="2" id="KW-1185">Reference proteome</keyword>
<comment type="caution">
    <text evidence="1">The sequence shown here is derived from an EMBL/GenBank/DDBJ whole genome shotgun (WGS) entry which is preliminary data.</text>
</comment>
<name>A0A7C8MGL3_9PLEO</name>
<accession>A0A7C8MGL3</accession>
<dbReference type="InterPro" id="IPR046670">
    <property type="entry name" value="DUF6540"/>
</dbReference>
<proteinExistence type="predicted"/>
<gene>
    <name evidence="1" type="ORF">BDV95DRAFT_301020</name>
</gene>
<protein>
    <submittedName>
        <fullName evidence="1">Uncharacterized protein</fullName>
    </submittedName>
</protein>
<dbReference type="EMBL" id="JAADJZ010000005">
    <property type="protein sequence ID" value="KAF2874863.1"/>
    <property type="molecule type" value="Genomic_DNA"/>
</dbReference>
<dbReference type="OrthoDB" id="2999773at2759"/>
<evidence type="ECO:0000313" key="1">
    <source>
        <dbReference type="EMBL" id="KAF2874863.1"/>
    </source>
</evidence>
<evidence type="ECO:0000313" key="2">
    <source>
        <dbReference type="Proteomes" id="UP000481861"/>
    </source>
</evidence>
<reference evidence="1 2" key="1">
    <citation type="submission" date="2020-01" db="EMBL/GenBank/DDBJ databases">
        <authorList>
            <consortium name="DOE Joint Genome Institute"/>
            <person name="Haridas S."/>
            <person name="Albert R."/>
            <person name="Binder M."/>
            <person name="Bloem J."/>
            <person name="Labutti K."/>
            <person name="Salamov A."/>
            <person name="Andreopoulos B."/>
            <person name="Baker S.E."/>
            <person name="Barry K."/>
            <person name="Bills G."/>
            <person name="Bluhm B.H."/>
            <person name="Cannon C."/>
            <person name="Castanera R."/>
            <person name="Culley D.E."/>
            <person name="Daum C."/>
            <person name="Ezra D."/>
            <person name="Gonzalez J.B."/>
            <person name="Henrissat B."/>
            <person name="Kuo A."/>
            <person name="Liang C."/>
            <person name="Lipzen A."/>
            <person name="Lutzoni F."/>
            <person name="Magnuson J."/>
            <person name="Mondo S."/>
            <person name="Nolan M."/>
            <person name="Ohm R."/>
            <person name="Pangilinan J."/>
            <person name="Park H.-J.H."/>
            <person name="Ramirez L."/>
            <person name="Alfaro M."/>
            <person name="Sun H."/>
            <person name="Tritt A."/>
            <person name="Yoshinaga Y."/>
            <person name="Zwiers L.-H.L."/>
            <person name="Turgeon B.G."/>
            <person name="Goodwin S.B."/>
            <person name="Spatafora J.W."/>
            <person name="Crous P.W."/>
            <person name="Grigoriev I.V."/>
        </authorList>
    </citation>
    <scope>NUCLEOTIDE SEQUENCE [LARGE SCALE GENOMIC DNA]</scope>
    <source>
        <strain evidence="1 2">CBS 611.86</strain>
    </source>
</reference>
<organism evidence="1 2">
    <name type="scientific">Massariosphaeria phaeospora</name>
    <dbReference type="NCBI Taxonomy" id="100035"/>
    <lineage>
        <taxon>Eukaryota</taxon>
        <taxon>Fungi</taxon>
        <taxon>Dikarya</taxon>
        <taxon>Ascomycota</taxon>
        <taxon>Pezizomycotina</taxon>
        <taxon>Dothideomycetes</taxon>
        <taxon>Pleosporomycetidae</taxon>
        <taxon>Pleosporales</taxon>
        <taxon>Pleosporales incertae sedis</taxon>
        <taxon>Massariosphaeria</taxon>
    </lineage>
</organism>
<dbReference type="AlphaFoldDB" id="A0A7C8MGL3"/>